<evidence type="ECO:0000256" key="3">
    <source>
        <dbReference type="ARBA" id="ARBA00005215"/>
    </source>
</evidence>
<reference evidence="15" key="1">
    <citation type="journal article" date="2020" name="bioRxiv">
        <title>A rank-normalized archaeal taxonomy based on genome phylogeny resolves widespread incomplete and uneven classifications.</title>
        <authorList>
            <person name="Rinke C."/>
            <person name="Chuvochina M."/>
            <person name="Mussig A.J."/>
            <person name="Chaumeil P.-A."/>
            <person name="Waite D.W."/>
            <person name="Whitman W.B."/>
            <person name="Parks D.H."/>
            <person name="Hugenholtz P."/>
        </authorList>
    </citation>
    <scope>NUCLEOTIDE SEQUENCE [LARGE SCALE GENOMIC DNA]</scope>
</reference>
<dbReference type="AlphaFoldDB" id="A0A7J4ITW5"/>
<dbReference type="CDD" id="cd00354">
    <property type="entry name" value="FBPase"/>
    <property type="match status" value="1"/>
</dbReference>
<evidence type="ECO:0000256" key="1">
    <source>
        <dbReference type="ARBA" id="ARBA00001273"/>
    </source>
</evidence>
<feature type="domain" description="Fructose-1-6-bisphosphatase class I N-terminal" evidence="12">
    <location>
        <begin position="25"/>
        <end position="167"/>
    </location>
</feature>
<dbReference type="GO" id="GO:0005737">
    <property type="term" value="C:cytoplasm"/>
    <property type="evidence" value="ECO:0007669"/>
    <property type="project" value="TreeGrafter"/>
</dbReference>
<evidence type="ECO:0000256" key="9">
    <source>
        <dbReference type="ARBA" id="ARBA00022842"/>
    </source>
</evidence>
<accession>A0A7J4ITW5</accession>
<dbReference type="Gene3D" id="3.30.540.10">
    <property type="entry name" value="Fructose-1,6-Bisphosphatase, subunit A, domain 1"/>
    <property type="match status" value="1"/>
</dbReference>
<dbReference type="EMBL" id="DUFG01000015">
    <property type="protein sequence ID" value="HIH08280.1"/>
    <property type="molecule type" value="Genomic_DNA"/>
</dbReference>
<dbReference type="PANTHER" id="PTHR11556">
    <property type="entry name" value="FRUCTOSE-1,6-BISPHOSPHATASE-RELATED"/>
    <property type="match status" value="1"/>
</dbReference>
<comment type="catalytic activity">
    <reaction evidence="1">
        <text>beta-D-fructose 1,6-bisphosphate + H2O = beta-D-fructose 6-phosphate + phosphate</text>
        <dbReference type="Rhea" id="RHEA:11064"/>
        <dbReference type="ChEBI" id="CHEBI:15377"/>
        <dbReference type="ChEBI" id="CHEBI:32966"/>
        <dbReference type="ChEBI" id="CHEBI:43474"/>
        <dbReference type="ChEBI" id="CHEBI:57634"/>
        <dbReference type="EC" id="3.1.3.11"/>
    </reaction>
</comment>
<comment type="pathway">
    <text evidence="3">Carbohydrate biosynthesis; Calvin cycle.</text>
</comment>
<evidence type="ECO:0000256" key="5">
    <source>
        <dbReference type="ARBA" id="ARBA00013093"/>
    </source>
</evidence>
<dbReference type="GO" id="GO:0046872">
    <property type="term" value="F:metal ion binding"/>
    <property type="evidence" value="ECO:0007669"/>
    <property type="project" value="UniProtKB-KW"/>
</dbReference>
<keyword evidence="6" id="KW-0963">Cytoplasm</keyword>
<comment type="caution">
    <text evidence="14">The sequence shown here is derived from an EMBL/GenBank/DDBJ whole genome shotgun (WGS) entry which is preliminary data.</text>
</comment>
<dbReference type="PROSITE" id="PS00124">
    <property type="entry name" value="FBPASE"/>
    <property type="match status" value="1"/>
</dbReference>
<dbReference type="InterPro" id="IPR033391">
    <property type="entry name" value="FBPase_N"/>
</dbReference>
<sequence>MFLKEHLLGVPEDVKTLILLVSEQAKKIRKGFLEHSRLAGTKNIYGEEQLELDKWADDIILKAMEESKLVRSVASEERDEITSIVKARGSWGITVDPLDGMSCVETNLSVGTIIGMFNEGNVLEPGNKMDAACFVLYGPLTTLTYAYKGWGCHEFVLDEQGNFVLRNESMKIPEGKIYGSGALRKDWIPQHKKYIEELEKQGYKLRFSGSFTADFNQVLHYGGLFTYPASTGSPSGKLRLLFEGNPMAFIAKEAGGNSFNGKKSILDVKPEILSQRVPIYIGDKKTIDLAKKFF</sequence>
<dbReference type="GO" id="GO:0042132">
    <property type="term" value="F:fructose 1,6-bisphosphate 1-phosphatase activity"/>
    <property type="evidence" value="ECO:0007669"/>
    <property type="project" value="UniProtKB-EC"/>
</dbReference>
<dbReference type="GO" id="GO:0030388">
    <property type="term" value="P:fructose 1,6-bisphosphate metabolic process"/>
    <property type="evidence" value="ECO:0007669"/>
    <property type="project" value="TreeGrafter"/>
</dbReference>
<evidence type="ECO:0000259" key="12">
    <source>
        <dbReference type="Pfam" id="PF00316"/>
    </source>
</evidence>
<gene>
    <name evidence="14" type="ORF">HA237_02830</name>
</gene>
<dbReference type="Pfam" id="PF00316">
    <property type="entry name" value="FBPase"/>
    <property type="match status" value="1"/>
</dbReference>
<dbReference type="PIRSF" id="PIRSF500210">
    <property type="entry name" value="FBPtase"/>
    <property type="match status" value="1"/>
</dbReference>
<dbReference type="GO" id="GO:0006094">
    <property type="term" value="P:gluconeogenesis"/>
    <property type="evidence" value="ECO:0007669"/>
    <property type="project" value="TreeGrafter"/>
</dbReference>
<evidence type="ECO:0000256" key="7">
    <source>
        <dbReference type="ARBA" id="ARBA00022723"/>
    </source>
</evidence>
<dbReference type="PANTHER" id="PTHR11556:SF35">
    <property type="entry name" value="SEDOHEPTULOSE-1,7-BISPHOSPHATASE, CHLOROPLASTIC"/>
    <property type="match status" value="1"/>
</dbReference>
<dbReference type="InterPro" id="IPR028343">
    <property type="entry name" value="FBPtase"/>
</dbReference>
<evidence type="ECO:0000313" key="14">
    <source>
        <dbReference type="EMBL" id="HIH08280.1"/>
    </source>
</evidence>
<evidence type="ECO:0000256" key="8">
    <source>
        <dbReference type="ARBA" id="ARBA00022801"/>
    </source>
</evidence>
<evidence type="ECO:0000256" key="10">
    <source>
        <dbReference type="ARBA" id="ARBA00023277"/>
    </source>
</evidence>
<dbReference type="PRINTS" id="PR00115">
    <property type="entry name" value="F16BPHPHTASE"/>
</dbReference>
<evidence type="ECO:0000256" key="11">
    <source>
        <dbReference type="RuleBase" id="RU000508"/>
    </source>
</evidence>
<name>A0A7J4ITW5_9ARCH</name>
<dbReference type="GO" id="GO:0005986">
    <property type="term" value="P:sucrose biosynthetic process"/>
    <property type="evidence" value="ECO:0007669"/>
    <property type="project" value="TreeGrafter"/>
</dbReference>
<dbReference type="HAMAP" id="MF_01855">
    <property type="entry name" value="FBPase_class1"/>
    <property type="match status" value="1"/>
</dbReference>
<keyword evidence="8 11" id="KW-0378">Hydrolase</keyword>
<dbReference type="InterPro" id="IPR000146">
    <property type="entry name" value="FBPase_class-1"/>
</dbReference>
<keyword evidence="7" id="KW-0479">Metal-binding</keyword>
<dbReference type="PIRSF" id="PIRSF000904">
    <property type="entry name" value="FBPtase_SBPase"/>
    <property type="match status" value="1"/>
</dbReference>
<organism evidence="14 15">
    <name type="scientific">Candidatus Iainarchaeum sp</name>
    <dbReference type="NCBI Taxonomy" id="3101447"/>
    <lineage>
        <taxon>Archaea</taxon>
        <taxon>Candidatus Iainarchaeota</taxon>
        <taxon>Candidatus Iainarchaeia</taxon>
        <taxon>Candidatus Iainarchaeales</taxon>
        <taxon>Candidatus Iainarchaeaceae</taxon>
        <taxon>Candidatus Iainarchaeum</taxon>
    </lineage>
</organism>
<protein>
    <recommendedName>
        <fullName evidence="5">fructose-bisphosphatase</fullName>
        <ecNumber evidence="5">3.1.3.11</ecNumber>
    </recommendedName>
</protein>
<dbReference type="Proteomes" id="UP000577419">
    <property type="component" value="Unassembled WGS sequence"/>
</dbReference>
<dbReference type="InterPro" id="IPR044015">
    <property type="entry name" value="FBPase_C_dom"/>
</dbReference>
<dbReference type="SUPFAM" id="SSF56655">
    <property type="entry name" value="Carbohydrate phosphatase"/>
    <property type="match status" value="1"/>
</dbReference>
<dbReference type="Pfam" id="PF18913">
    <property type="entry name" value="FBPase_C"/>
    <property type="match status" value="1"/>
</dbReference>
<evidence type="ECO:0000313" key="15">
    <source>
        <dbReference type="Proteomes" id="UP000577419"/>
    </source>
</evidence>
<feature type="domain" description="Fructose-1-6-bisphosphatase class 1 C-terminal" evidence="13">
    <location>
        <begin position="174"/>
        <end position="292"/>
    </location>
</feature>
<evidence type="ECO:0000256" key="2">
    <source>
        <dbReference type="ARBA" id="ARBA00001946"/>
    </source>
</evidence>
<comment type="similarity">
    <text evidence="4 11">Belongs to the FBPase class 1 family.</text>
</comment>
<dbReference type="InterPro" id="IPR020548">
    <property type="entry name" value="Fructose_bisphosphatase_AS"/>
</dbReference>
<dbReference type="Gene3D" id="3.40.190.80">
    <property type="match status" value="1"/>
</dbReference>
<evidence type="ECO:0000256" key="4">
    <source>
        <dbReference type="ARBA" id="ARBA00010941"/>
    </source>
</evidence>
<dbReference type="EC" id="3.1.3.11" evidence="5"/>
<keyword evidence="9" id="KW-0460">Magnesium</keyword>
<dbReference type="GO" id="GO:0006002">
    <property type="term" value="P:fructose 6-phosphate metabolic process"/>
    <property type="evidence" value="ECO:0007669"/>
    <property type="project" value="TreeGrafter"/>
</dbReference>
<evidence type="ECO:0000259" key="13">
    <source>
        <dbReference type="Pfam" id="PF18913"/>
    </source>
</evidence>
<proteinExistence type="inferred from homology"/>
<comment type="cofactor">
    <cofactor evidence="2">
        <name>Mg(2+)</name>
        <dbReference type="ChEBI" id="CHEBI:18420"/>
    </cofactor>
</comment>
<dbReference type="GO" id="GO:0006000">
    <property type="term" value="P:fructose metabolic process"/>
    <property type="evidence" value="ECO:0007669"/>
    <property type="project" value="TreeGrafter"/>
</dbReference>
<keyword evidence="10 11" id="KW-0119">Carbohydrate metabolism</keyword>
<evidence type="ECO:0000256" key="6">
    <source>
        <dbReference type="ARBA" id="ARBA00022490"/>
    </source>
</evidence>